<proteinExistence type="predicted"/>
<keyword evidence="2" id="KW-1185">Reference proteome</keyword>
<sequence length="138" mass="15651">MSALRPDAPIFHAKGDGNQLYVAPPTHQINQVTTRASQGYCTSVNERIKVPPFTGHENWQVWTARFNTIADRMGWGDERRLDHLLQNIEGQAAEFVFTQLHASVVGNYKSLVAKISGRYRVLESARSMDRPWISNFAH</sequence>
<name>A0A9D4EVK3_DREPO</name>
<reference evidence="1" key="2">
    <citation type="submission" date="2020-11" db="EMBL/GenBank/DDBJ databases">
        <authorList>
            <person name="McCartney M.A."/>
            <person name="Auch B."/>
            <person name="Kono T."/>
            <person name="Mallez S."/>
            <person name="Becker A."/>
            <person name="Gohl D.M."/>
            <person name="Silverstein K.A.T."/>
            <person name="Koren S."/>
            <person name="Bechman K.B."/>
            <person name="Herman A."/>
            <person name="Abrahante J.E."/>
            <person name="Garbe J."/>
        </authorList>
    </citation>
    <scope>NUCLEOTIDE SEQUENCE</scope>
    <source>
        <strain evidence="1">Duluth1</strain>
        <tissue evidence="1">Whole animal</tissue>
    </source>
</reference>
<protein>
    <submittedName>
        <fullName evidence="1">Uncharacterized protein</fullName>
    </submittedName>
</protein>
<comment type="caution">
    <text evidence="1">The sequence shown here is derived from an EMBL/GenBank/DDBJ whole genome shotgun (WGS) entry which is preliminary data.</text>
</comment>
<evidence type="ECO:0000313" key="1">
    <source>
        <dbReference type="EMBL" id="KAH3787450.1"/>
    </source>
</evidence>
<reference evidence="1" key="1">
    <citation type="journal article" date="2019" name="bioRxiv">
        <title>The Genome of the Zebra Mussel, Dreissena polymorpha: A Resource for Invasive Species Research.</title>
        <authorList>
            <person name="McCartney M.A."/>
            <person name="Auch B."/>
            <person name="Kono T."/>
            <person name="Mallez S."/>
            <person name="Zhang Y."/>
            <person name="Obille A."/>
            <person name="Becker A."/>
            <person name="Abrahante J.E."/>
            <person name="Garbe J."/>
            <person name="Badalamenti J.P."/>
            <person name="Herman A."/>
            <person name="Mangelson H."/>
            <person name="Liachko I."/>
            <person name="Sullivan S."/>
            <person name="Sone E.D."/>
            <person name="Koren S."/>
            <person name="Silverstein K.A.T."/>
            <person name="Beckman K.B."/>
            <person name="Gohl D.M."/>
        </authorList>
    </citation>
    <scope>NUCLEOTIDE SEQUENCE</scope>
    <source>
        <strain evidence="1">Duluth1</strain>
        <tissue evidence="1">Whole animal</tissue>
    </source>
</reference>
<gene>
    <name evidence="1" type="ORF">DPMN_165574</name>
</gene>
<dbReference type="AlphaFoldDB" id="A0A9D4EVK3"/>
<organism evidence="1 2">
    <name type="scientific">Dreissena polymorpha</name>
    <name type="common">Zebra mussel</name>
    <name type="synonym">Mytilus polymorpha</name>
    <dbReference type="NCBI Taxonomy" id="45954"/>
    <lineage>
        <taxon>Eukaryota</taxon>
        <taxon>Metazoa</taxon>
        <taxon>Spiralia</taxon>
        <taxon>Lophotrochozoa</taxon>
        <taxon>Mollusca</taxon>
        <taxon>Bivalvia</taxon>
        <taxon>Autobranchia</taxon>
        <taxon>Heteroconchia</taxon>
        <taxon>Euheterodonta</taxon>
        <taxon>Imparidentia</taxon>
        <taxon>Neoheterodontei</taxon>
        <taxon>Myida</taxon>
        <taxon>Dreissenoidea</taxon>
        <taxon>Dreissenidae</taxon>
        <taxon>Dreissena</taxon>
    </lineage>
</organism>
<dbReference type="Proteomes" id="UP000828390">
    <property type="component" value="Unassembled WGS sequence"/>
</dbReference>
<accession>A0A9D4EVK3</accession>
<dbReference type="EMBL" id="JAIWYP010000008">
    <property type="protein sequence ID" value="KAH3787450.1"/>
    <property type="molecule type" value="Genomic_DNA"/>
</dbReference>
<evidence type="ECO:0000313" key="2">
    <source>
        <dbReference type="Proteomes" id="UP000828390"/>
    </source>
</evidence>